<proteinExistence type="predicted"/>
<organism evidence="1 2">
    <name type="scientific">Nicotiana tabacum</name>
    <name type="common">Common tobacco</name>
    <dbReference type="NCBI Taxonomy" id="4097"/>
    <lineage>
        <taxon>Eukaryota</taxon>
        <taxon>Viridiplantae</taxon>
        <taxon>Streptophyta</taxon>
        <taxon>Embryophyta</taxon>
        <taxon>Tracheophyta</taxon>
        <taxon>Spermatophyta</taxon>
        <taxon>Magnoliopsida</taxon>
        <taxon>eudicotyledons</taxon>
        <taxon>Gunneridae</taxon>
        <taxon>Pentapetalae</taxon>
        <taxon>asterids</taxon>
        <taxon>lamiids</taxon>
        <taxon>Solanales</taxon>
        <taxon>Solanaceae</taxon>
        <taxon>Nicotianoideae</taxon>
        <taxon>Nicotianeae</taxon>
        <taxon>Nicotiana</taxon>
    </lineage>
</organism>
<reference evidence="2" key="2">
    <citation type="submission" date="2025-08" db="UniProtKB">
        <authorList>
            <consortium name="RefSeq"/>
        </authorList>
    </citation>
    <scope>IDENTIFICATION</scope>
    <source>
        <tissue evidence="2">Leaf</tissue>
    </source>
</reference>
<evidence type="ECO:0000313" key="2">
    <source>
        <dbReference type="RefSeq" id="XP_075101405.1"/>
    </source>
</evidence>
<protein>
    <submittedName>
        <fullName evidence="2">Uncharacterized protein LOC142176997</fullName>
    </submittedName>
</protein>
<reference evidence="1" key="1">
    <citation type="journal article" date="2014" name="Nat. Commun.">
        <title>The tobacco genome sequence and its comparison with those of tomato and potato.</title>
        <authorList>
            <person name="Sierro N."/>
            <person name="Battey J.N."/>
            <person name="Ouadi S."/>
            <person name="Bakaher N."/>
            <person name="Bovet L."/>
            <person name="Willig A."/>
            <person name="Goepfert S."/>
            <person name="Peitsch M.C."/>
            <person name="Ivanov N.V."/>
        </authorList>
    </citation>
    <scope>NUCLEOTIDE SEQUENCE [LARGE SCALE GENOMIC DNA]</scope>
</reference>
<gene>
    <name evidence="2" type="primary">LOC142176997</name>
</gene>
<accession>A0AC58TW16</accession>
<dbReference type="RefSeq" id="XP_075101405.1">
    <property type="nucleotide sequence ID" value="XM_075245304.1"/>
</dbReference>
<sequence length="128" mass="14588">MRIVLLGKRKLGFVTGTCKKESYKTTDLQEQWETCNAIILSWIMNNMCEELLGGIVYASYAHLVWEDLLERFDKVNRARRQILMKTTAPTLNQAYAMIVWDESQQNLGANVVTDRGDPTLAMQATSRG</sequence>
<keyword evidence="1" id="KW-1185">Reference proteome</keyword>
<evidence type="ECO:0000313" key="1">
    <source>
        <dbReference type="Proteomes" id="UP000790787"/>
    </source>
</evidence>
<dbReference type="Proteomes" id="UP000790787">
    <property type="component" value="Chromosome 3"/>
</dbReference>
<name>A0AC58TW16_TOBAC</name>